<evidence type="ECO:0000313" key="2">
    <source>
        <dbReference type="EMBL" id="JAC75020.1"/>
    </source>
</evidence>
<feature type="non-terminal residue" evidence="2">
    <location>
        <position position="1"/>
    </location>
</feature>
<protein>
    <submittedName>
        <fullName evidence="2">Uncharacterized protein</fullName>
    </submittedName>
</protein>
<feature type="region of interest" description="Disordered" evidence="1">
    <location>
        <begin position="1"/>
        <end position="35"/>
    </location>
</feature>
<dbReference type="EMBL" id="GBEZ01010688">
    <property type="protein sequence ID" value="JAC75020.1"/>
    <property type="molecule type" value="Transcribed_RNA"/>
</dbReference>
<accession>A0A061RWE9</accession>
<proteinExistence type="predicted"/>
<feature type="non-terminal residue" evidence="2">
    <location>
        <position position="96"/>
    </location>
</feature>
<dbReference type="AlphaFoldDB" id="A0A061RWE9"/>
<sequence>GAGRIPGTEHERQRKEGEKEGEGKQGPEGGPLPPWLLDQHGLQRLRKTGDVTLREVWRGSPAGVDRICEAPRMCDPALTGQDFGRAGGQRMNCSSG</sequence>
<feature type="compositionally biased region" description="Basic and acidic residues" evidence="1">
    <location>
        <begin position="7"/>
        <end position="25"/>
    </location>
</feature>
<reference evidence="2" key="1">
    <citation type="submission" date="2014-05" db="EMBL/GenBank/DDBJ databases">
        <title>The transcriptome of the halophilic microalga Tetraselmis sp. GSL018 isolated from the Great Salt Lake, Utah.</title>
        <authorList>
            <person name="Jinkerson R.E."/>
            <person name="D'Adamo S."/>
            <person name="Posewitz M.C."/>
        </authorList>
    </citation>
    <scope>NUCLEOTIDE SEQUENCE</scope>
    <source>
        <strain evidence="2">GSL018</strain>
    </source>
</reference>
<name>A0A061RWE9_9CHLO</name>
<gene>
    <name evidence="2" type="ORF">TSPGSL018_24317</name>
</gene>
<evidence type="ECO:0000256" key="1">
    <source>
        <dbReference type="SAM" id="MobiDB-lite"/>
    </source>
</evidence>
<organism evidence="2">
    <name type="scientific">Tetraselmis sp. GSL018</name>
    <dbReference type="NCBI Taxonomy" id="582737"/>
    <lineage>
        <taxon>Eukaryota</taxon>
        <taxon>Viridiplantae</taxon>
        <taxon>Chlorophyta</taxon>
        <taxon>core chlorophytes</taxon>
        <taxon>Chlorodendrophyceae</taxon>
        <taxon>Chlorodendrales</taxon>
        <taxon>Chlorodendraceae</taxon>
        <taxon>Tetraselmis</taxon>
    </lineage>
</organism>